<dbReference type="PANTHER" id="PTHR33376">
    <property type="match status" value="1"/>
</dbReference>
<keyword evidence="6" id="KW-0675">Receptor</keyword>
<dbReference type="GO" id="GO:0055085">
    <property type="term" value="P:transmembrane transport"/>
    <property type="evidence" value="ECO:0007669"/>
    <property type="project" value="InterPro"/>
</dbReference>
<protein>
    <submittedName>
        <fullName evidence="6">Tripartite ATP-independent transporter DctP family solute receptor</fullName>
    </submittedName>
    <submittedName>
        <fullName evidence="7">tRNA modification GTPase</fullName>
    </submittedName>
</protein>
<evidence type="ECO:0000313" key="8">
    <source>
        <dbReference type="Proteomes" id="UP000247602"/>
    </source>
</evidence>
<reference evidence="6 9" key="2">
    <citation type="submission" date="2020-08" db="EMBL/GenBank/DDBJ databases">
        <title>Sequencing the genomes of 1000 actinobacteria strains.</title>
        <authorList>
            <person name="Klenk H.-P."/>
        </authorList>
    </citation>
    <scope>NUCLEOTIDE SEQUENCE [LARGE SCALE GENOMIC DNA]</scope>
    <source>
        <strain evidence="6 9">DSM 16678</strain>
    </source>
</reference>
<comment type="similarity">
    <text evidence="2">Belongs to the bacterial solute-binding protein 7 family.</text>
</comment>
<dbReference type="InterPro" id="IPR018389">
    <property type="entry name" value="DctP_fam"/>
</dbReference>
<evidence type="ECO:0000313" key="9">
    <source>
        <dbReference type="Proteomes" id="UP000580718"/>
    </source>
</evidence>
<keyword evidence="4 5" id="KW-0732">Signal</keyword>
<name>A0A323VH42_9ACTN</name>
<dbReference type="Proteomes" id="UP000580718">
    <property type="component" value="Unassembled WGS sequence"/>
</dbReference>
<gene>
    <name evidence="7" type="ORF">DMO24_00765</name>
    <name evidence="6" type="ORF">FHX36_000444</name>
</gene>
<dbReference type="InterPro" id="IPR038404">
    <property type="entry name" value="TRAP_DctP_sf"/>
</dbReference>
<dbReference type="OrthoDB" id="9815946at2"/>
<accession>A0A323VH42</accession>
<keyword evidence="8" id="KW-1185">Reference proteome</keyword>
<feature type="chain" id="PRO_5036061043" evidence="5">
    <location>
        <begin position="24"/>
        <end position="346"/>
    </location>
</feature>
<dbReference type="PANTHER" id="PTHR33376:SF4">
    <property type="entry name" value="SIALIC ACID-BINDING PERIPLASMIC PROTEIN SIAP"/>
    <property type="match status" value="1"/>
</dbReference>
<evidence type="ECO:0000256" key="5">
    <source>
        <dbReference type="SAM" id="SignalP"/>
    </source>
</evidence>
<comment type="subcellular location">
    <subcellularLocation>
        <location evidence="1">Cell envelope</location>
    </subcellularLocation>
</comment>
<evidence type="ECO:0000256" key="2">
    <source>
        <dbReference type="ARBA" id="ARBA00009023"/>
    </source>
</evidence>
<dbReference type="AlphaFoldDB" id="A0A323VH42"/>
<dbReference type="NCBIfam" id="TIGR00787">
    <property type="entry name" value="dctP"/>
    <property type="match status" value="1"/>
</dbReference>
<evidence type="ECO:0000313" key="6">
    <source>
        <dbReference type="EMBL" id="MBB3674709.1"/>
    </source>
</evidence>
<dbReference type="RefSeq" id="WP_110550365.1">
    <property type="nucleotide sequence ID" value="NZ_JACIBU010000001.1"/>
</dbReference>
<keyword evidence="3" id="KW-0813">Transport</keyword>
<dbReference type="Proteomes" id="UP000247602">
    <property type="component" value="Unassembled WGS sequence"/>
</dbReference>
<evidence type="ECO:0000313" key="7">
    <source>
        <dbReference type="EMBL" id="PZA23230.1"/>
    </source>
</evidence>
<evidence type="ECO:0000256" key="3">
    <source>
        <dbReference type="ARBA" id="ARBA00022448"/>
    </source>
</evidence>
<dbReference type="GO" id="GO:0030288">
    <property type="term" value="C:outer membrane-bounded periplasmic space"/>
    <property type="evidence" value="ECO:0007669"/>
    <property type="project" value="InterPro"/>
</dbReference>
<evidence type="ECO:0000256" key="1">
    <source>
        <dbReference type="ARBA" id="ARBA00004196"/>
    </source>
</evidence>
<reference evidence="7 8" key="1">
    <citation type="submission" date="2018-06" db="EMBL/GenBank/DDBJ databases">
        <title>Draft genome sequence of Modestobacter versicolor CP153-2.</title>
        <authorList>
            <person name="Gundlapally S.R."/>
        </authorList>
    </citation>
    <scope>NUCLEOTIDE SEQUENCE [LARGE SCALE GENOMIC DNA]</scope>
    <source>
        <strain evidence="7 8">CP153-2</strain>
    </source>
</reference>
<dbReference type="Pfam" id="PF03480">
    <property type="entry name" value="DctP"/>
    <property type="match status" value="1"/>
</dbReference>
<dbReference type="InterPro" id="IPR004682">
    <property type="entry name" value="TRAP_DctP"/>
</dbReference>
<dbReference type="Gene3D" id="3.40.190.170">
    <property type="entry name" value="Bacterial extracellular solute-binding protein, family 7"/>
    <property type="match status" value="1"/>
</dbReference>
<feature type="signal peptide" evidence="5">
    <location>
        <begin position="1"/>
        <end position="23"/>
    </location>
</feature>
<dbReference type="PROSITE" id="PS51257">
    <property type="entry name" value="PROKAR_LIPOPROTEIN"/>
    <property type="match status" value="1"/>
</dbReference>
<sequence>MKTRSRRQRTALALAMTVPVLLAAACGGSDDGGGDGGGGGSAGEEVEITLAHSYTDDQPQARCGAQVIADEVASADVGVTVEIFGASQLGGDADRVNAVAAGDHDMDIQGASALGAIYEPIGVVDAAYAFDDAEHLATFFGGDASATVRQDFADSTGVQILGAWSAGARHFTASEPIREPADLDGLRMRFPNSPQYLMNAEALGATPTEVAFEELYLALQQGIVDGQENPITNIAAQNYAEVQDYLSLSAHQQNSNLVVIGPVWDELSEEQQEALSAAVDAAVEQVPQCVEELEQTQLDEWASGGDFEVVDDVDVDAFREQAEDYFSENYSGDQLAVYEAIRGSAE</sequence>
<dbReference type="EMBL" id="JACIBU010000001">
    <property type="protein sequence ID" value="MBB3674709.1"/>
    <property type="molecule type" value="Genomic_DNA"/>
</dbReference>
<comment type="caution">
    <text evidence="7">The sequence shown here is derived from an EMBL/GenBank/DDBJ whole genome shotgun (WGS) entry which is preliminary data.</text>
</comment>
<dbReference type="EMBL" id="QKNV01000009">
    <property type="protein sequence ID" value="PZA23230.1"/>
    <property type="molecule type" value="Genomic_DNA"/>
</dbReference>
<dbReference type="NCBIfam" id="NF037995">
    <property type="entry name" value="TRAP_S1"/>
    <property type="match status" value="1"/>
</dbReference>
<proteinExistence type="inferred from homology"/>
<evidence type="ECO:0000256" key="4">
    <source>
        <dbReference type="ARBA" id="ARBA00022729"/>
    </source>
</evidence>
<organism evidence="7 8">
    <name type="scientific">Modestobacter versicolor</name>
    <dbReference type="NCBI Taxonomy" id="429133"/>
    <lineage>
        <taxon>Bacteria</taxon>
        <taxon>Bacillati</taxon>
        <taxon>Actinomycetota</taxon>
        <taxon>Actinomycetes</taxon>
        <taxon>Geodermatophilales</taxon>
        <taxon>Geodermatophilaceae</taxon>
        <taxon>Modestobacter</taxon>
    </lineage>
</organism>